<evidence type="ECO:0000313" key="3">
    <source>
        <dbReference type="Proteomes" id="UP000311382"/>
    </source>
</evidence>
<evidence type="ECO:0000313" key="2">
    <source>
        <dbReference type="EMBL" id="TNY17953.1"/>
    </source>
</evidence>
<dbReference type="InterPro" id="IPR017853">
    <property type="entry name" value="GH"/>
</dbReference>
<dbReference type="OrthoDB" id="73875at2759"/>
<name>A0A5C5FM95_9BASI</name>
<dbReference type="SUPFAM" id="SSF54897">
    <property type="entry name" value="Protease propeptides/inhibitors"/>
    <property type="match status" value="1"/>
</dbReference>
<dbReference type="GO" id="GO:0005975">
    <property type="term" value="P:carbohydrate metabolic process"/>
    <property type="evidence" value="ECO:0007669"/>
    <property type="project" value="InterPro"/>
</dbReference>
<dbReference type="SUPFAM" id="SSF51445">
    <property type="entry name" value="(Trans)glycosidases"/>
    <property type="match status" value="1"/>
</dbReference>
<dbReference type="AlphaFoldDB" id="A0A5C5FM95"/>
<proteinExistence type="predicted"/>
<dbReference type="PANTHER" id="PTHR11177">
    <property type="entry name" value="CHITINASE"/>
    <property type="match status" value="1"/>
</dbReference>
<dbReference type="EMBL" id="SOZI01000165">
    <property type="protein sequence ID" value="TNY17953.1"/>
    <property type="molecule type" value="Genomic_DNA"/>
</dbReference>
<sequence>MSNSYIVVFKPESDGEHASTSAINDLAGKVEGSGGSIKHRYDSKVMRGFAGSFSEELKAELEQGPLVAAYVPAWTSGAVESVDWSRVDVAFWFCALTTEGGIGLAPGTTTASMKSFSAAATAAGKVPMLTIGGWSGSVYVSDLVSTSKMRAAFANTIKTWLRVYGFKGVDLDWEFVGRQGAGNNIVSPSDSANYLAFLSKLRSTLGASAFISAAVPAAGLTGPAGTILSDVSRFAQYFDWVQLMSYDYYGAWSSTTGPNSPLYSCNAGGDSADATVKRWIAGGVPSYSQRWKTLKTKLSTTRYNGASTTAFQALAAPEQQPDNLGWSTKELIKQKVLTADLSKGASGYTRSFDTCTQTPILFNPAGNRKLFITFEDDQSWAAKGAYAKAKGLAGVAVYESTGATDSMWAALGASLGRPTAKTRMRVKRATVFGNASASPEGVAGVGEGLDEVEAGWEGQGRA</sequence>
<dbReference type="InterPro" id="IPR001223">
    <property type="entry name" value="Glyco_hydro18_cat"/>
</dbReference>
<dbReference type="GO" id="GO:0005576">
    <property type="term" value="C:extracellular region"/>
    <property type="evidence" value="ECO:0007669"/>
    <property type="project" value="TreeGrafter"/>
</dbReference>
<dbReference type="InterPro" id="IPR011583">
    <property type="entry name" value="Chitinase_II/V-like_cat"/>
</dbReference>
<dbReference type="PANTHER" id="PTHR11177:SF392">
    <property type="entry name" value="HAP41P"/>
    <property type="match status" value="1"/>
</dbReference>
<protein>
    <submittedName>
        <fullName evidence="2">Endochitinase</fullName>
    </submittedName>
</protein>
<dbReference type="Gene3D" id="3.30.70.80">
    <property type="entry name" value="Peptidase S8 propeptide/proteinase inhibitor I9"/>
    <property type="match status" value="1"/>
</dbReference>
<dbReference type="InterPro" id="IPR029070">
    <property type="entry name" value="Chitinase_insertion_sf"/>
</dbReference>
<reference evidence="2 3" key="1">
    <citation type="submission" date="2019-03" db="EMBL/GenBank/DDBJ databases">
        <title>Rhodosporidium diobovatum UCD-FST 08-225 genome sequencing, assembly, and annotation.</title>
        <authorList>
            <person name="Fakankun I.U."/>
            <person name="Fristensky B."/>
            <person name="Levin D.B."/>
        </authorList>
    </citation>
    <scope>NUCLEOTIDE SEQUENCE [LARGE SCALE GENOMIC DNA]</scope>
    <source>
        <strain evidence="2 3">UCD-FST 08-225</strain>
    </source>
</reference>
<dbReference type="Proteomes" id="UP000311382">
    <property type="component" value="Unassembled WGS sequence"/>
</dbReference>
<evidence type="ECO:0000259" key="1">
    <source>
        <dbReference type="PROSITE" id="PS51910"/>
    </source>
</evidence>
<dbReference type="Pfam" id="PF00704">
    <property type="entry name" value="Glyco_hydro_18"/>
    <property type="match status" value="1"/>
</dbReference>
<dbReference type="SMART" id="SM00636">
    <property type="entry name" value="Glyco_18"/>
    <property type="match status" value="1"/>
</dbReference>
<comment type="caution">
    <text evidence="2">The sequence shown here is derived from an EMBL/GenBank/DDBJ whole genome shotgun (WGS) entry which is preliminary data.</text>
</comment>
<dbReference type="Pfam" id="PF05922">
    <property type="entry name" value="Inhibitor_I9"/>
    <property type="match status" value="1"/>
</dbReference>
<dbReference type="PROSITE" id="PS51910">
    <property type="entry name" value="GH18_2"/>
    <property type="match status" value="1"/>
</dbReference>
<dbReference type="InterPro" id="IPR037045">
    <property type="entry name" value="S8pro/Inhibitor_I9_sf"/>
</dbReference>
<dbReference type="GO" id="GO:0006032">
    <property type="term" value="P:chitin catabolic process"/>
    <property type="evidence" value="ECO:0007669"/>
    <property type="project" value="TreeGrafter"/>
</dbReference>
<dbReference type="Gene3D" id="3.20.20.80">
    <property type="entry name" value="Glycosidases"/>
    <property type="match status" value="1"/>
</dbReference>
<gene>
    <name evidence="2" type="ORF">DMC30DRAFT_356323</name>
</gene>
<feature type="domain" description="GH18" evidence="1">
    <location>
        <begin position="65"/>
        <end position="418"/>
    </location>
</feature>
<dbReference type="InterPro" id="IPR010259">
    <property type="entry name" value="S8pro/Inhibitor_I9"/>
</dbReference>
<dbReference type="STRING" id="5288.A0A5C5FM95"/>
<dbReference type="GO" id="GO:0008061">
    <property type="term" value="F:chitin binding"/>
    <property type="evidence" value="ECO:0007669"/>
    <property type="project" value="InterPro"/>
</dbReference>
<organism evidence="2 3">
    <name type="scientific">Rhodotorula diobovata</name>
    <dbReference type="NCBI Taxonomy" id="5288"/>
    <lineage>
        <taxon>Eukaryota</taxon>
        <taxon>Fungi</taxon>
        <taxon>Dikarya</taxon>
        <taxon>Basidiomycota</taxon>
        <taxon>Pucciniomycotina</taxon>
        <taxon>Microbotryomycetes</taxon>
        <taxon>Sporidiobolales</taxon>
        <taxon>Sporidiobolaceae</taxon>
        <taxon>Rhodotorula</taxon>
    </lineage>
</organism>
<dbReference type="GO" id="GO:0004568">
    <property type="term" value="F:chitinase activity"/>
    <property type="evidence" value="ECO:0007669"/>
    <property type="project" value="TreeGrafter"/>
</dbReference>
<accession>A0A5C5FM95</accession>
<dbReference type="InterPro" id="IPR050314">
    <property type="entry name" value="Glycosyl_Hydrlase_18"/>
</dbReference>
<dbReference type="Gene3D" id="3.10.50.10">
    <property type="match status" value="1"/>
</dbReference>
<keyword evidence="3" id="KW-1185">Reference proteome</keyword>